<dbReference type="Proteomes" id="UP001529369">
    <property type="component" value="Unassembled WGS sequence"/>
</dbReference>
<keyword evidence="4" id="KW-1185">Reference proteome</keyword>
<dbReference type="NCBIfam" id="TIGR00251">
    <property type="entry name" value="DUF167 family protein"/>
    <property type="match status" value="1"/>
</dbReference>
<comment type="caution">
    <text evidence="3">The sequence shown here is derived from an EMBL/GenBank/DDBJ whole genome shotgun (WGS) entry which is preliminary data.</text>
</comment>
<evidence type="ECO:0000256" key="2">
    <source>
        <dbReference type="HAMAP-Rule" id="MF_00634"/>
    </source>
</evidence>
<dbReference type="RefSeq" id="WP_290316642.1">
    <property type="nucleotide sequence ID" value="NZ_JAUFPN010000114.1"/>
</dbReference>
<accession>A0ABT8A562</accession>
<evidence type="ECO:0000313" key="4">
    <source>
        <dbReference type="Proteomes" id="UP001529369"/>
    </source>
</evidence>
<dbReference type="SMART" id="SM01152">
    <property type="entry name" value="DUF167"/>
    <property type="match status" value="1"/>
</dbReference>
<dbReference type="EMBL" id="JAUFPN010000114">
    <property type="protein sequence ID" value="MDN3564828.1"/>
    <property type="molecule type" value="Genomic_DNA"/>
</dbReference>
<protein>
    <recommendedName>
        <fullName evidence="2">UPF0235 protein QWZ14_10660</fullName>
    </recommendedName>
</protein>
<dbReference type="InterPro" id="IPR003746">
    <property type="entry name" value="DUF167"/>
</dbReference>
<evidence type="ECO:0000256" key="1">
    <source>
        <dbReference type="ARBA" id="ARBA00010364"/>
    </source>
</evidence>
<organism evidence="3 4">
    <name type="scientific">Paeniroseomonas aquatica</name>
    <dbReference type="NCBI Taxonomy" id="373043"/>
    <lineage>
        <taxon>Bacteria</taxon>
        <taxon>Pseudomonadati</taxon>
        <taxon>Pseudomonadota</taxon>
        <taxon>Alphaproteobacteria</taxon>
        <taxon>Acetobacterales</taxon>
        <taxon>Acetobacteraceae</taxon>
        <taxon>Paeniroseomonas</taxon>
    </lineage>
</organism>
<dbReference type="InterPro" id="IPR036591">
    <property type="entry name" value="YggU-like_sf"/>
</dbReference>
<sequence>MTEGWWRAVPGGVTVRVKAQPKARRPGIDGTAPGLDGPRLRLAVTAAAADGRANRAVCATLAEALGLAASAVTLLQGATSREKLLRVAGDPASLAPKLKDMA</sequence>
<proteinExistence type="inferred from homology"/>
<reference evidence="4" key="1">
    <citation type="journal article" date="2019" name="Int. J. Syst. Evol. Microbiol.">
        <title>The Global Catalogue of Microorganisms (GCM) 10K type strain sequencing project: providing services to taxonomists for standard genome sequencing and annotation.</title>
        <authorList>
            <consortium name="The Broad Institute Genomics Platform"/>
            <consortium name="The Broad Institute Genome Sequencing Center for Infectious Disease"/>
            <person name="Wu L."/>
            <person name="Ma J."/>
        </authorList>
    </citation>
    <scope>NUCLEOTIDE SEQUENCE [LARGE SCALE GENOMIC DNA]</scope>
    <source>
        <strain evidence="4">CECT 7131</strain>
    </source>
</reference>
<dbReference type="Gene3D" id="3.30.1200.10">
    <property type="entry name" value="YggU-like"/>
    <property type="match status" value="1"/>
</dbReference>
<dbReference type="PANTHER" id="PTHR13420">
    <property type="entry name" value="UPF0235 PROTEIN C15ORF40"/>
    <property type="match status" value="1"/>
</dbReference>
<comment type="similarity">
    <text evidence="1 2">Belongs to the UPF0235 family.</text>
</comment>
<dbReference type="Pfam" id="PF02594">
    <property type="entry name" value="DUF167"/>
    <property type="match status" value="1"/>
</dbReference>
<dbReference type="PANTHER" id="PTHR13420:SF7">
    <property type="entry name" value="UPF0235 PROTEIN C15ORF40"/>
    <property type="match status" value="1"/>
</dbReference>
<dbReference type="SUPFAM" id="SSF69786">
    <property type="entry name" value="YggU-like"/>
    <property type="match status" value="1"/>
</dbReference>
<evidence type="ECO:0000313" key="3">
    <source>
        <dbReference type="EMBL" id="MDN3564828.1"/>
    </source>
</evidence>
<dbReference type="HAMAP" id="MF_00634">
    <property type="entry name" value="UPF0235"/>
    <property type="match status" value="1"/>
</dbReference>
<gene>
    <name evidence="3" type="ORF">QWZ14_10660</name>
</gene>
<name>A0ABT8A562_9PROT</name>